<gene>
    <name evidence="1" type="ORF">DICPUDRAFT_154724</name>
</gene>
<evidence type="ECO:0000313" key="2">
    <source>
        <dbReference type="Proteomes" id="UP000001064"/>
    </source>
</evidence>
<dbReference type="VEuPathDB" id="AmoebaDB:DICPUDRAFT_154724"/>
<keyword evidence="2" id="KW-1185">Reference proteome</keyword>
<dbReference type="EMBL" id="GL871151">
    <property type="protein sequence ID" value="EGC33245.1"/>
    <property type="molecule type" value="Genomic_DNA"/>
</dbReference>
<accession>F0ZS35</accession>
<organism evidence="1 2">
    <name type="scientific">Dictyostelium purpureum</name>
    <name type="common">Slime mold</name>
    <dbReference type="NCBI Taxonomy" id="5786"/>
    <lineage>
        <taxon>Eukaryota</taxon>
        <taxon>Amoebozoa</taxon>
        <taxon>Evosea</taxon>
        <taxon>Eumycetozoa</taxon>
        <taxon>Dictyostelia</taxon>
        <taxon>Dictyosteliales</taxon>
        <taxon>Dictyosteliaceae</taxon>
        <taxon>Dictyostelium</taxon>
    </lineage>
</organism>
<dbReference type="OrthoDB" id="19245at2759"/>
<dbReference type="KEGG" id="dpp:DICPUDRAFT_154724"/>
<dbReference type="GeneID" id="10504584"/>
<protein>
    <submittedName>
        <fullName evidence="1">Uncharacterized protein</fullName>
    </submittedName>
</protein>
<dbReference type="AlphaFoldDB" id="F0ZS35"/>
<dbReference type="Proteomes" id="UP000001064">
    <property type="component" value="Unassembled WGS sequence"/>
</dbReference>
<name>F0ZS35_DICPU</name>
<reference evidence="2" key="1">
    <citation type="journal article" date="2011" name="Genome Biol.">
        <title>Comparative genomics of the social amoebae Dictyostelium discoideum and Dictyostelium purpureum.</title>
        <authorList>
            <consortium name="US DOE Joint Genome Institute (JGI-PGF)"/>
            <person name="Sucgang R."/>
            <person name="Kuo A."/>
            <person name="Tian X."/>
            <person name="Salerno W."/>
            <person name="Parikh A."/>
            <person name="Feasley C.L."/>
            <person name="Dalin E."/>
            <person name="Tu H."/>
            <person name="Huang E."/>
            <person name="Barry K."/>
            <person name="Lindquist E."/>
            <person name="Shapiro H."/>
            <person name="Bruce D."/>
            <person name="Schmutz J."/>
            <person name="Salamov A."/>
            <person name="Fey P."/>
            <person name="Gaudet P."/>
            <person name="Anjard C."/>
            <person name="Babu M.M."/>
            <person name="Basu S."/>
            <person name="Bushmanova Y."/>
            <person name="van der Wel H."/>
            <person name="Katoh-Kurasawa M."/>
            <person name="Dinh C."/>
            <person name="Coutinho P.M."/>
            <person name="Saito T."/>
            <person name="Elias M."/>
            <person name="Schaap P."/>
            <person name="Kay R.R."/>
            <person name="Henrissat B."/>
            <person name="Eichinger L."/>
            <person name="Rivero F."/>
            <person name="Putnam N.H."/>
            <person name="West C.M."/>
            <person name="Loomis W.F."/>
            <person name="Chisholm R.L."/>
            <person name="Shaulsky G."/>
            <person name="Strassmann J.E."/>
            <person name="Queller D.C."/>
            <person name="Kuspa A."/>
            <person name="Grigoriev I.V."/>
        </authorList>
    </citation>
    <scope>NUCLEOTIDE SEQUENCE [LARGE SCALE GENOMIC DNA]</scope>
    <source>
        <strain evidence="2">QSDP1</strain>
    </source>
</reference>
<dbReference type="InParanoid" id="F0ZS35"/>
<evidence type="ECO:0000313" key="1">
    <source>
        <dbReference type="EMBL" id="EGC33245.1"/>
    </source>
</evidence>
<sequence>MDSLIHKFNNLNVSKIGNPEFDPVTKMKDVRGILNTNFKDVNLILTLTDDIKSIISLDQAEVFQRKLTQHVKDKIESFRQPKHGILNSGKRLEEELVCFF</sequence>
<dbReference type="RefSeq" id="XP_003290238.1">
    <property type="nucleotide sequence ID" value="XM_003290190.1"/>
</dbReference>
<proteinExistence type="predicted"/>